<dbReference type="InterPro" id="IPR002893">
    <property type="entry name" value="Znf_MYND"/>
</dbReference>
<reference evidence="9" key="1">
    <citation type="journal article" date="2023" name="Commun. Biol.">
        <title>Genome analysis of Parmales, the sister group of diatoms, reveals the evolutionary specialization of diatoms from phago-mixotrophs to photoautotrophs.</title>
        <authorList>
            <person name="Ban H."/>
            <person name="Sato S."/>
            <person name="Yoshikawa S."/>
            <person name="Yamada K."/>
            <person name="Nakamura Y."/>
            <person name="Ichinomiya M."/>
            <person name="Sato N."/>
            <person name="Blanc-Mathieu R."/>
            <person name="Endo H."/>
            <person name="Kuwata A."/>
            <person name="Ogata H."/>
        </authorList>
    </citation>
    <scope>NUCLEOTIDE SEQUENCE [LARGE SCALE GENOMIC DNA]</scope>
    <source>
        <strain evidence="9">NIES 3701</strain>
    </source>
</reference>
<feature type="region of interest" description="Disordered" evidence="5">
    <location>
        <begin position="359"/>
        <end position="381"/>
    </location>
</feature>
<dbReference type="PANTHER" id="PTHR46758:SF2">
    <property type="entry name" value="OJ1485_B09.11 PROTEIN"/>
    <property type="match status" value="1"/>
</dbReference>
<evidence type="ECO:0000313" key="9">
    <source>
        <dbReference type="Proteomes" id="UP001165085"/>
    </source>
</evidence>
<evidence type="ECO:0000256" key="5">
    <source>
        <dbReference type="SAM" id="MobiDB-lite"/>
    </source>
</evidence>
<dbReference type="EMBL" id="BRXY01000508">
    <property type="protein sequence ID" value="GMH98058.1"/>
    <property type="molecule type" value="Genomic_DNA"/>
</dbReference>
<keyword evidence="3" id="KW-0862">Zinc</keyword>
<dbReference type="GO" id="GO:0008270">
    <property type="term" value="F:zinc ion binding"/>
    <property type="evidence" value="ECO:0007669"/>
    <property type="project" value="UniProtKB-KW"/>
</dbReference>
<comment type="caution">
    <text evidence="8">The sequence shown here is derived from an EMBL/GenBank/DDBJ whole genome shotgun (WGS) entry which is preliminary data.</text>
</comment>
<evidence type="ECO:0000256" key="6">
    <source>
        <dbReference type="SAM" id="Phobius"/>
    </source>
</evidence>
<dbReference type="PROSITE" id="PS50865">
    <property type="entry name" value="ZF_MYND_2"/>
    <property type="match status" value="1"/>
</dbReference>
<dbReference type="Gene3D" id="6.10.140.2220">
    <property type="match status" value="1"/>
</dbReference>
<dbReference type="Pfam" id="PF01753">
    <property type="entry name" value="zf-MYND"/>
    <property type="match status" value="1"/>
</dbReference>
<feature type="region of interest" description="Disordered" evidence="5">
    <location>
        <begin position="38"/>
        <end position="59"/>
    </location>
</feature>
<keyword evidence="6" id="KW-1133">Transmembrane helix</keyword>
<evidence type="ECO:0000313" key="8">
    <source>
        <dbReference type="EMBL" id="GMH98058.1"/>
    </source>
</evidence>
<dbReference type="OrthoDB" id="194610at2759"/>
<feature type="domain" description="MYND-type" evidence="7">
    <location>
        <begin position="393"/>
        <end position="420"/>
    </location>
</feature>
<gene>
    <name evidence="8" type="ORF">TrST_g10761</name>
</gene>
<dbReference type="PANTHER" id="PTHR46758">
    <property type="entry name" value="MYND DOMAIN-CONTAINING"/>
    <property type="match status" value="1"/>
</dbReference>
<evidence type="ECO:0000256" key="3">
    <source>
        <dbReference type="ARBA" id="ARBA00022833"/>
    </source>
</evidence>
<evidence type="ECO:0000256" key="2">
    <source>
        <dbReference type="ARBA" id="ARBA00022771"/>
    </source>
</evidence>
<dbReference type="AlphaFoldDB" id="A0A9W7F009"/>
<evidence type="ECO:0000256" key="4">
    <source>
        <dbReference type="PROSITE-ProRule" id="PRU00134"/>
    </source>
</evidence>
<feature type="compositionally biased region" description="Low complexity" evidence="5">
    <location>
        <begin position="359"/>
        <end position="379"/>
    </location>
</feature>
<keyword evidence="6" id="KW-0472">Membrane</keyword>
<dbReference type="SUPFAM" id="SSF144232">
    <property type="entry name" value="HIT/MYND zinc finger-like"/>
    <property type="match status" value="1"/>
</dbReference>
<sequence>MPVDSNSRKRSLSGSFVATTTAIMSYIPLLANQLPQSPRLVSETSPERQADNSVDSGLGSSFEDEIDFTLTSTVSSHTSSSRSSKVPSRLLTYSPPAKRAKLSSSPVNLVYTGTISNIVHLPSDLLNLVLSYSTTQAFYSTSLACKLFNEANASKVAMASLNMESRTAEYGAERGILDSAECREKVLARVNRFALQGNIEAQYYLGVVKMYGFEVEEGVEILRKTSRKDHVKSMYALGIAVRDCRRSESNALLASAGSHNYYPALSEILDNSALKQRFKEPNAEQLKEYMMPGSLNRHLKRFFVEDERLKGHVTSHCWNPLCGKWAHKAKRDTGVGVEATATATIASAVGTATPTTATALTSTNHSAPSTPPSSSSSPPIELPELKVSRMKMCSSCRKAKYCSKTCQVYDWRSGRHKSECVFL</sequence>
<evidence type="ECO:0000256" key="1">
    <source>
        <dbReference type="ARBA" id="ARBA00022723"/>
    </source>
</evidence>
<dbReference type="InterPro" id="IPR044508">
    <property type="entry name" value="At5g50450/At1g67340-like"/>
</dbReference>
<dbReference type="Proteomes" id="UP001165085">
    <property type="component" value="Unassembled WGS sequence"/>
</dbReference>
<evidence type="ECO:0000259" key="7">
    <source>
        <dbReference type="PROSITE" id="PS50865"/>
    </source>
</evidence>
<keyword evidence="1" id="KW-0479">Metal-binding</keyword>
<keyword evidence="2 4" id="KW-0863">Zinc-finger</keyword>
<keyword evidence="6" id="KW-0812">Transmembrane</keyword>
<proteinExistence type="predicted"/>
<feature type="transmembrane region" description="Helical" evidence="6">
    <location>
        <begin position="12"/>
        <end position="31"/>
    </location>
</feature>
<keyword evidence="9" id="KW-1185">Reference proteome</keyword>
<accession>A0A9W7F009</accession>
<protein>
    <recommendedName>
        <fullName evidence="7">MYND-type domain-containing protein</fullName>
    </recommendedName>
</protein>
<organism evidence="8 9">
    <name type="scientific">Triparma strigata</name>
    <dbReference type="NCBI Taxonomy" id="1606541"/>
    <lineage>
        <taxon>Eukaryota</taxon>
        <taxon>Sar</taxon>
        <taxon>Stramenopiles</taxon>
        <taxon>Ochrophyta</taxon>
        <taxon>Bolidophyceae</taxon>
        <taxon>Parmales</taxon>
        <taxon>Triparmaceae</taxon>
        <taxon>Triparma</taxon>
    </lineage>
</organism>
<name>A0A9W7F009_9STRA</name>